<keyword evidence="7" id="KW-1185">Reference proteome</keyword>
<gene>
    <name evidence="6" type="ORF">WA026_000735</name>
</gene>
<dbReference type="Proteomes" id="UP001431783">
    <property type="component" value="Unassembled WGS sequence"/>
</dbReference>
<evidence type="ECO:0008006" key="8">
    <source>
        <dbReference type="Google" id="ProtNLM"/>
    </source>
</evidence>
<feature type="region of interest" description="Disordered" evidence="3">
    <location>
        <begin position="2639"/>
        <end position="2788"/>
    </location>
</feature>
<feature type="compositionally biased region" description="Basic residues" evidence="3">
    <location>
        <begin position="2753"/>
        <end position="2762"/>
    </location>
</feature>
<feature type="region of interest" description="Disordered" evidence="3">
    <location>
        <begin position="1207"/>
        <end position="1233"/>
    </location>
</feature>
<feature type="compositionally biased region" description="Polar residues" evidence="3">
    <location>
        <begin position="2779"/>
        <end position="2788"/>
    </location>
</feature>
<dbReference type="PANTHER" id="PTHR21583:SF8">
    <property type="entry name" value="PROTEIN ELYS"/>
    <property type="match status" value="1"/>
</dbReference>
<feature type="compositionally biased region" description="Basic and acidic residues" evidence="3">
    <location>
        <begin position="1645"/>
        <end position="1663"/>
    </location>
</feature>
<feature type="region of interest" description="Disordered" evidence="3">
    <location>
        <begin position="2231"/>
        <end position="2303"/>
    </location>
</feature>
<evidence type="ECO:0000256" key="2">
    <source>
        <dbReference type="ARBA" id="ARBA00023242"/>
    </source>
</evidence>
<feature type="region of interest" description="Disordered" evidence="3">
    <location>
        <begin position="2044"/>
        <end position="2069"/>
    </location>
</feature>
<feature type="compositionally biased region" description="Low complexity" evidence="3">
    <location>
        <begin position="1371"/>
        <end position="1385"/>
    </location>
</feature>
<comment type="subcellular location">
    <subcellularLocation>
        <location evidence="1">Nucleus</location>
    </subcellularLocation>
</comment>
<reference evidence="6 7" key="1">
    <citation type="submission" date="2023-03" db="EMBL/GenBank/DDBJ databases">
        <title>Genome insight into feeding habits of ladybird beetles.</title>
        <authorList>
            <person name="Li H.-S."/>
            <person name="Huang Y.-H."/>
            <person name="Pang H."/>
        </authorList>
    </citation>
    <scope>NUCLEOTIDE SEQUENCE [LARGE SCALE GENOMIC DNA]</scope>
    <source>
        <strain evidence="6">SYSU_2023b</strain>
        <tissue evidence="6">Whole body</tissue>
    </source>
</reference>
<feature type="region of interest" description="Disordered" evidence="3">
    <location>
        <begin position="2396"/>
        <end position="2438"/>
    </location>
</feature>
<feature type="compositionally biased region" description="Basic and acidic residues" evidence="3">
    <location>
        <begin position="2258"/>
        <end position="2270"/>
    </location>
</feature>
<feature type="compositionally biased region" description="Low complexity" evidence="3">
    <location>
        <begin position="2678"/>
        <end position="2688"/>
    </location>
</feature>
<keyword evidence="2" id="KW-0539">Nucleus</keyword>
<dbReference type="EMBL" id="JARQZJ010000121">
    <property type="protein sequence ID" value="KAK9888484.1"/>
    <property type="molecule type" value="Genomic_DNA"/>
</dbReference>
<evidence type="ECO:0000256" key="1">
    <source>
        <dbReference type="ARBA" id="ARBA00004123"/>
    </source>
</evidence>
<evidence type="ECO:0000256" key="3">
    <source>
        <dbReference type="SAM" id="MobiDB-lite"/>
    </source>
</evidence>
<accession>A0AAW1UZF5</accession>
<feature type="region of interest" description="Disordered" evidence="3">
    <location>
        <begin position="1371"/>
        <end position="1399"/>
    </location>
</feature>
<feature type="compositionally biased region" description="Polar residues" evidence="3">
    <location>
        <begin position="1815"/>
        <end position="1831"/>
    </location>
</feature>
<dbReference type="Pfam" id="PF13934">
    <property type="entry name" value="ELYS"/>
    <property type="match status" value="1"/>
</dbReference>
<dbReference type="Pfam" id="PF16687">
    <property type="entry name" value="ELYS-bb"/>
    <property type="match status" value="1"/>
</dbReference>
<dbReference type="InterPro" id="IPR025151">
    <property type="entry name" value="ELYS_dom"/>
</dbReference>
<feature type="compositionally biased region" description="Polar residues" evidence="3">
    <location>
        <begin position="1760"/>
        <end position="1769"/>
    </location>
</feature>
<evidence type="ECO:0000259" key="4">
    <source>
        <dbReference type="Pfam" id="PF13934"/>
    </source>
</evidence>
<feature type="region of interest" description="Disordered" evidence="3">
    <location>
        <begin position="1246"/>
        <end position="1329"/>
    </location>
</feature>
<comment type="caution">
    <text evidence="6">The sequence shown here is derived from an EMBL/GenBank/DDBJ whole genome shotgun (WGS) entry which is preliminary data.</text>
</comment>
<feature type="compositionally biased region" description="Polar residues" evidence="3">
    <location>
        <begin position="1852"/>
        <end position="1863"/>
    </location>
</feature>
<feature type="compositionally biased region" description="Low complexity" evidence="3">
    <location>
        <begin position="2657"/>
        <end position="2671"/>
    </location>
</feature>
<dbReference type="GO" id="GO:0005634">
    <property type="term" value="C:nucleus"/>
    <property type="evidence" value="ECO:0007669"/>
    <property type="project" value="UniProtKB-SubCell"/>
</dbReference>
<feature type="compositionally biased region" description="Low complexity" evidence="3">
    <location>
        <begin position="1679"/>
        <end position="1688"/>
    </location>
</feature>
<name>A0AAW1UZF5_9CUCU</name>
<feature type="domain" description="ELYS beta-propeller" evidence="5">
    <location>
        <begin position="44"/>
        <end position="509"/>
    </location>
</feature>
<feature type="compositionally biased region" description="Polar residues" evidence="3">
    <location>
        <begin position="1690"/>
        <end position="1699"/>
    </location>
</feature>
<evidence type="ECO:0000313" key="6">
    <source>
        <dbReference type="EMBL" id="KAK9888484.1"/>
    </source>
</evidence>
<dbReference type="InterPro" id="IPR032040">
    <property type="entry name" value="ELYS-bb"/>
</dbReference>
<feature type="compositionally biased region" description="Low complexity" evidence="3">
    <location>
        <begin position="2271"/>
        <end position="2297"/>
    </location>
</feature>
<proteinExistence type="predicted"/>
<feature type="compositionally biased region" description="Low complexity" evidence="3">
    <location>
        <begin position="2396"/>
        <end position="2410"/>
    </location>
</feature>
<feature type="domain" description="ELYS-like" evidence="4">
    <location>
        <begin position="755"/>
        <end position="983"/>
    </location>
</feature>
<evidence type="ECO:0000259" key="5">
    <source>
        <dbReference type="Pfam" id="PF16687"/>
    </source>
</evidence>
<feature type="compositionally biased region" description="Polar residues" evidence="3">
    <location>
        <begin position="1306"/>
        <end position="1317"/>
    </location>
</feature>
<feature type="region of interest" description="Disordered" evidence="3">
    <location>
        <begin position="1806"/>
        <end position="1863"/>
    </location>
</feature>
<dbReference type="PANTHER" id="PTHR21583">
    <property type="entry name" value="ELYS PROTEIN"/>
    <property type="match status" value="1"/>
</dbReference>
<dbReference type="InterPro" id="IPR052620">
    <property type="entry name" value="ELYS/MEL-28_NucAsmblyFactor"/>
</dbReference>
<feature type="compositionally biased region" description="Polar residues" evidence="3">
    <location>
        <begin position="1272"/>
        <end position="1299"/>
    </location>
</feature>
<feature type="region of interest" description="Disordered" evidence="3">
    <location>
        <begin position="1748"/>
        <end position="1777"/>
    </location>
</feature>
<organism evidence="6 7">
    <name type="scientific">Henosepilachna vigintioctopunctata</name>
    <dbReference type="NCBI Taxonomy" id="420089"/>
    <lineage>
        <taxon>Eukaryota</taxon>
        <taxon>Metazoa</taxon>
        <taxon>Ecdysozoa</taxon>
        <taxon>Arthropoda</taxon>
        <taxon>Hexapoda</taxon>
        <taxon>Insecta</taxon>
        <taxon>Pterygota</taxon>
        <taxon>Neoptera</taxon>
        <taxon>Endopterygota</taxon>
        <taxon>Coleoptera</taxon>
        <taxon>Polyphaga</taxon>
        <taxon>Cucujiformia</taxon>
        <taxon>Coccinelloidea</taxon>
        <taxon>Coccinellidae</taxon>
        <taxon>Epilachninae</taxon>
        <taxon>Epilachnini</taxon>
        <taxon>Henosepilachna</taxon>
    </lineage>
</organism>
<evidence type="ECO:0000313" key="7">
    <source>
        <dbReference type="Proteomes" id="UP001431783"/>
    </source>
</evidence>
<sequence length="2788" mass="313942">MTFCVTKDSKLQKNALEFLFHRNSNEDSNGCLETLGGVLSNFNYSWIVNGSKFIIVRCKNGARVGSWDFATTLKDETSEIIGIDEIHRPHGKEPLLAISINCVSSGGIVCILDFIRSKVIRAIQIGEHISSLHVIGCGRDIFNLSGPLRNFDGIFAVGTVGGDVYIVDICWHLCYEELGTLQAKDEINPSLMYIIPPQDLDDIENHKKAALHNESHLAIHLNVVLDKTTEHFVLKEPSGTDKVYVNKQEVLISALHYCSPLGSILVGYNFGAFQLWNLMRMELTYTSPICDDHVPISKFAVQEPTDDPRAFCYVWAVYSSDDLTSSLLPYLVMYALCYESKDFHESYGVIYENFQYCSVRFHRELGFNNQSVVNPRGGKCLKLESLVHKNTISNSEMCITDGSEDVVSICVIVWKALCESGIFTYMSLFDLNQWYKAQLPNTLDHECSSYMITLCVTDVIDTTEENSDIYDLAVNKNSINQFMGIQRLEEHYHPSALSFDSYCLLENRCVIIQYQGIQKALLYQLQSSGPMCLIRPTEIYQEIVSLGLTPLFVEVSSSPAFSHISLKDQRETILNVALEQQLMNWLCKCASEWANGSFSSAGCSLELLTTWAFRRGIVLKRNCDNICVPLFDHSEVRLDTNTAKVLNNCIRQIKNISFFHSFIMNNLSSHVINKDLMVEQCHTLQMVEVYFDVLQWLFNVGLLPEYSPSSFSENISENRIRAPYPAEKLMQYYSQRRSELLLLQNKRFCSKSTILFIDNLIKTECGGEKLWKEWKNDGGDGFYPPISLQALLRTYLINDVEVCNKHAVVMYLLLDLTMSLDSTKYALAITHFIKFPSVFKLSPSLIKITQAFWQLDHGDFSTAMEQLLDPLVNQEDLKYWHHKVALKSLLIQEQHNSALLYMHVRKPPILDDEDVLCALSLFISNNMLDEAFYLEKHYKSFHNSKEFIKHLITECGNYGCLNSILYRNLSDEEEKIFLQYLDEVKHPEASDLKITYFMQRSHYIEAFKTYQSCEGDPSRKGLFSRLNASTRDQIIHSYKKLLPTVSYKFIESCTSQPNPMLWKEVSRPEPMSVTVHGTEEKPEYKSSLIFTALAKAKQASDSDSHNAFSLMNATTEEIPFLRTPTLPLSRKRMSVQVIIPKVIIKDEGMDLLQGKNQKTSILSTPLIARKHRREISPISKGSCSITATPTSILKVKHSYIEESFNNFSSSMTEESSKTRMNSKQGISSISGRKSVSRTPIVRFDVPKASTSSEEHTLSPSILTFQSDKESPTSKSNNSNSMETSLQNLSHSLPSTSVSGSDDVFFSPNSSLNDQGSDSRNDVCVTGKQNEDIEKNEEVINPTELSLKISPKKPAIVNEAKLVKLVDYSSSASSSIDTPSSSVTNSPSARRSYKKLPDEGTFVRSSPRLRRNQKLSISETGMVSQKILQSITGEAGENDNSTSSSNVTSVELIASKVLTPVSDLAVKPRKSLSRRVLENNAFSRLSSNEVNNSIATVFHSEQKEKSAVSIDNKTTEFTYSTTEYADVYSTQSITTENFIEKHSKTTSFSSVKETVLDSEQDSIMCSLSDTPGKRELEDLVSNSFMEELVDNLRDQRCREISSYKQSDKQFQEEKSSDIIKDKTPLRITRALSRRLSMDRTISSENSSKESVSKKYSRRVSEERSILSPDMPLNTISKGVTTSTRTSRSLSAERSITCVNDSKSSPARSPRRRLSEERSISSSNDSELHRHDENKINVLNFTSRSRISRRLSSEKPLMSEGSCESSNSQTKVDAEKPIQRFSKRLTPERSLSLILNSTSSTSDIVNEKSDVAGTVSPKISSSQSVEDIETSSFSKKDESTSMPQRFSKRLSAERTLSSDVSLTSGNEDKEKARVVKIPARVKCRKSLGRQVLENNTFSRLMSEYQSPDEKDDTIEVTQIRETVKPILDSSSQSFQLNETNLSLSDSLLEEIAFKESSSEKIILSNQLQTVDQVIENKNEQSSAEEHLDLDQQDQCYSHDVIKEKNVDNSDLIVEDPISRIEHSQSLDLYAVNQKSVSNEVCNINEPDKEHHSTINGEKNAELSKSIEGENSQDRKITVEAINENKDIDIVTLDKVNNVDEAEENEQNKNEAENENFSFVYEDLSNESTKLNELEVNVFGISGDLSLQHCITEKLMNVDNKEEPCKYDTTQLKCEKDEVIEEDQSIQNARLNDSQMNIFEIQDDSSSQETIMDIDTLQKSSLPSVFERNITSYVSSSSDGDVPADESDSLKPTSKMISEVIEIRSSSEDREIKSIPSNSTSYSRKSRTSSSSNVSTTASSTEEKVHVSTIQHLQSKVKDVQIEYQKGKILNQSSNEKKSMSTEERACVINKESYDTEINISLEKENLEILPEIDSSTLSVDSSNKRNVELQTGKSLLEIENNDNNDIHGNNSNKKSAVDDNITPSRRMTRRRSKLIEENDAAGPLEDNISLKKSDNFPVKDEGLILLGRQQSRLSIEPASPSQVNLKVTLPTISSASSSSKPVKTYCRKRTRSVDTPIIETTTESTLPTTENKQLGRRKLRSASVDAPISLEKISETSESIEDNLSLLSDLNTANKERKNRRKPSKTIKRSLVENYSNSRRLTRRQSNIIQTTLKEIDEEVEINEVRLTKIESNARIDLLNKSNFEGTPDPEEERIYETSPSSVGMSSSVSNIQRARRSSRSSSNASESSITHSKMLTQKRTRSISECVDYPKSEVPRTKQRSSSTDEKSDKVKKVRTSKASTAAIDGDETSSSLKKSRKSTKPKRYTDTTKTRKRKGGIGSNLSQIKEEN</sequence>
<protein>
    <recommendedName>
        <fullName evidence="8">Protein ELYS</fullName>
    </recommendedName>
</protein>
<feature type="region of interest" description="Disordered" evidence="3">
    <location>
        <begin position="1636"/>
        <end position="1729"/>
    </location>
</feature>